<dbReference type="InterPro" id="IPR001387">
    <property type="entry name" value="Cro/C1-type_HTH"/>
</dbReference>
<organism evidence="2 3">
    <name type="scientific">Microlunatus parietis</name>
    <dbReference type="NCBI Taxonomy" id="682979"/>
    <lineage>
        <taxon>Bacteria</taxon>
        <taxon>Bacillati</taxon>
        <taxon>Actinomycetota</taxon>
        <taxon>Actinomycetes</taxon>
        <taxon>Propionibacteriales</taxon>
        <taxon>Propionibacteriaceae</taxon>
        <taxon>Microlunatus</taxon>
    </lineage>
</organism>
<dbReference type="Pfam" id="PF01381">
    <property type="entry name" value="HTH_3"/>
    <property type="match status" value="1"/>
</dbReference>
<dbReference type="GO" id="GO:0003677">
    <property type="term" value="F:DNA binding"/>
    <property type="evidence" value="ECO:0007669"/>
    <property type="project" value="InterPro"/>
</dbReference>
<dbReference type="RefSeq" id="WP_179755895.1">
    <property type="nucleotide sequence ID" value="NZ_JACCBU010000001.1"/>
</dbReference>
<protein>
    <submittedName>
        <fullName evidence="2">Transcriptional regulator with XRE-family HTH domain</fullName>
    </submittedName>
</protein>
<reference evidence="2 3" key="1">
    <citation type="submission" date="2020-07" db="EMBL/GenBank/DDBJ databases">
        <title>Sequencing the genomes of 1000 actinobacteria strains.</title>
        <authorList>
            <person name="Klenk H.-P."/>
        </authorList>
    </citation>
    <scope>NUCLEOTIDE SEQUENCE [LARGE SCALE GENOMIC DNA]</scope>
    <source>
        <strain evidence="2 3">DSM 22083</strain>
    </source>
</reference>
<proteinExistence type="predicted"/>
<dbReference type="SUPFAM" id="SSF47413">
    <property type="entry name" value="lambda repressor-like DNA-binding domains"/>
    <property type="match status" value="1"/>
</dbReference>
<dbReference type="InterPro" id="IPR010982">
    <property type="entry name" value="Lambda_DNA-bd_dom_sf"/>
</dbReference>
<dbReference type="Proteomes" id="UP000569914">
    <property type="component" value="Unassembled WGS sequence"/>
</dbReference>
<dbReference type="SMART" id="SM00530">
    <property type="entry name" value="HTH_XRE"/>
    <property type="match status" value="1"/>
</dbReference>
<dbReference type="AlphaFoldDB" id="A0A7Y9ICW2"/>
<evidence type="ECO:0000313" key="3">
    <source>
        <dbReference type="Proteomes" id="UP000569914"/>
    </source>
</evidence>
<feature type="domain" description="HTH cro/C1-type" evidence="1">
    <location>
        <begin position="17"/>
        <end position="71"/>
    </location>
</feature>
<dbReference type="PROSITE" id="PS50943">
    <property type="entry name" value="HTH_CROC1"/>
    <property type="match status" value="1"/>
</dbReference>
<name>A0A7Y9ICW2_9ACTN</name>
<keyword evidence="3" id="KW-1185">Reference proteome</keyword>
<accession>A0A7Y9ICW2</accession>
<evidence type="ECO:0000313" key="2">
    <source>
        <dbReference type="EMBL" id="NYE73969.1"/>
    </source>
</evidence>
<sequence>MAYTGRVTSAESLGRILQQARLLNGLSQRELARRLGTSQRYIWELEAGKPSILMDRLFAMMRQTGVSLTATIGEDDHG</sequence>
<dbReference type="Gene3D" id="1.10.260.40">
    <property type="entry name" value="lambda repressor-like DNA-binding domains"/>
    <property type="match status" value="1"/>
</dbReference>
<dbReference type="CDD" id="cd00093">
    <property type="entry name" value="HTH_XRE"/>
    <property type="match status" value="1"/>
</dbReference>
<evidence type="ECO:0000259" key="1">
    <source>
        <dbReference type="PROSITE" id="PS50943"/>
    </source>
</evidence>
<dbReference type="EMBL" id="JACCBU010000001">
    <property type="protein sequence ID" value="NYE73969.1"/>
    <property type="molecule type" value="Genomic_DNA"/>
</dbReference>
<gene>
    <name evidence="2" type="ORF">BKA15_005298</name>
</gene>
<comment type="caution">
    <text evidence="2">The sequence shown here is derived from an EMBL/GenBank/DDBJ whole genome shotgun (WGS) entry which is preliminary data.</text>
</comment>